<evidence type="ECO:0000313" key="2">
    <source>
        <dbReference type="Proteomes" id="UP000002527"/>
    </source>
</evidence>
<accession>Q73D50</accession>
<sequence length="231" mass="26076">MKEVANIKEKGFNYVAEMVDFLLNNAVYKIRIIEVFFMTNIVKIRASVFIPMSWTEAKKDMETGQVIQFEGDSREFTPHAVNTMRSRVEQEVVVDFYKEEVFSYANTGITTEKITNPDGSVNKRTGKASTENIVCTDIVWNSGGVQFKISASASNPLNVYAPPVDYVLHVCVKKDGTIDVQGEHDGFPCFEFYKQVDFGTFEEIYTHDFRKTGDTAAALGGEMDYSFNKSL</sequence>
<proteinExistence type="predicted"/>
<evidence type="ECO:0000313" key="1">
    <source>
        <dbReference type="EMBL" id="AAS39795.1"/>
    </source>
</evidence>
<name>Q73D50_BACC1</name>
<gene>
    <name evidence="1" type="ordered locus">BCE_0864</name>
</gene>
<dbReference type="Proteomes" id="UP000002527">
    <property type="component" value="Chromosome"/>
</dbReference>
<evidence type="ECO:0008006" key="3">
    <source>
        <dbReference type="Google" id="ProtNLM"/>
    </source>
</evidence>
<dbReference type="Pfam" id="PF11579">
    <property type="entry name" value="DUF3238"/>
    <property type="match status" value="1"/>
</dbReference>
<dbReference type="AlphaFoldDB" id="Q73D50"/>
<protein>
    <recommendedName>
        <fullName evidence="3">DUF3238 domain-containing protein</fullName>
    </recommendedName>
</protein>
<dbReference type="EMBL" id="AE017194">
    <property type="protein sequence ID" value="AAS39795.1"/>
    <property type="molecule type" value="Genomic_DNA"/>
</dbReference>
<dbReference type="KEGG" id="bca:BCE_0864"/>
<dbReference type="HOGENOM" id="CLU_120824_0_0_9"/>
<reference evidence="1 2" key="1">
    <citation type="journal article" date="2004" name="Nucleic Acids Res.">
        <title>The genome sequence of Bacillus cereus ATCC 10987 reveals metabolic adaptations and a large plasmid related to Bacillus anthracis pXO1.</title>
        <authorList>
            <person name="Rasko D.A."/>
            <person name="Ravel J."/>
            <person name="Okstad O.A."/>
            <person name="Helgason E."/>
            <person name="Cer R.Z."/>
            <person name="Jiang L."/>
            <person name="Shores K.A."/>
            <person name="Fouts D.E."/>
            <person name="Tourasse N.J."/>
            <person name="Angiuoli S.V."/>
            <person name="Kolonay J."/>
            <person name="Nelson W.C."/>
            <person name="Kolsto A.-B."/>
            <person name="Fraser C.M."/>
            <person name="Read T.D."/>
        </authorList>
    </citation>
    <scope>NUCLEOTIDE SEQUENCE [LARGE SCALE GENOMIC DNA]</scope>
    <source>
        <strain evidence="2">ATCC 10987 / NRS 248</strain>
    </source>
</reference>
<dbReference type="InterPro" id="IPR021631">
    <property type="entry name" value="DUF3238"/>
</dbReference>
<organism evidence="1 2">
    <name type="scientific">Bacillus cereus (strain ATCC 10987 / NRS 248)</name>
    <dbReference type="NCBI Taxonomy" id="222523"/>
    <lineage>
        <taxon>Bacteria</taxon>
        <taxon>Bacillati</taxon>
        <taxon>Bacillota</taxon>
        <taxon>Bacilli</taxon>
        <taxon>Bacillales</taxon>
        <taxon>Bacillaceae</taxon>
        <taxon>Bacillus</taxon>
        <taxon>Bacillus cereus group</taxon>
    </lineage>
</organism>